<dbReference type="InterPro" id="IPR008397">
    <property type="entry name" value="Alginate_lyase_dom"/>
</dbReference>
<dbReference type="Gene3D" id="1.50.10.100">
    <property type="entry name" value="Chondroitin AC/alginate lyase"/>
    <property type="match status" value="1"/>
</dbReference>
<feature type="domain" description="Alginate lyase" evidence="3">
    <location>
        <begin position="82"/>
        <end position="320"/>
    </location>
</feature>
<evidence type="ECO:0000313" key="4">
    <source>
        <dbReference type="EMBL" id="PHQ17127.1"/>
    </source>
</evidence>
<evidence type="ECO:0000259" key="3">
    <source>
        <dbReference type="Pfam" id="PF05426"/>
    </source>
</evidence>
<dbReference type="SUPFAM" id="SSF48230">
    <property type="entry name" value="Chondroitin AC/alginate lyase"/>
    <property type="match status" value="1"/>
</dbReference>
<reference evidence="4 5" key="1">
    <citation type="submission" date="2017-09" db="EMBL/GenBank/DDBJ databases">
        <title>The draft genome sequences of Marinobacter sp. PWS21.</title>
        <authorList>
            <person name="Cao J."/>
        </authorList>
    </citation>
    <scope>NUCLEOTIDE SEQUENCE [LARGE SCALE GENOMIC DNA]</scope>
    <source>
        <strain evidence="4 5">PWS21</strain>
    </source>
</reference>
<gene>
    <name evidence="4" type="primary">algL</name>
    <name evidence="4" type="ORF">CLH61_00790</name>
</gene>
<comment type="caution">
    <text evidence="4">The sequence shown here is derived from an EMBL/GenBank/DDBJ whole genome shotgun (WGS) entry which is preliminary data.</text>
</comment>
<keyword evidence="2 4" id="KW-0456">Lyase</keyword>
<keyword evidence="5" id="KW-1185">Reference proteome</keyword>
<dbReference type="EC" id="4.2.2.3" evidence="4"/>
<protein>
    <submittedName>
        <fullName evidence="4">Poly(Beta-D-mannuronate) lyase</fullName>
        <ecNumber evidence="4">4.2.2.3</ecNumber>
    </submittedName>
</protein>
<organism evidence="4 5">
    <name type="scientific">Marinobacter profundi</name>
    <dbReference type="NCBI Taxonomy" id="2666256"/>
    <lineage>
        <taxon>Bacteria</taxon>
        <taxon>Pseudomonadati</taxon>
        <taxon>Pseudomonadota</taxon>
        <taxon>Gammaproteobacteria</taxon>
        <taxon>Pseudomonadales</taxon>
        <taxon>Marinobacteraceae</taxon>
        <taxon>Marinobacter</taxon>
    </lineage>
</organism>
<dbReference type="GO" id="GO:0042597">
    <property type="term" value="C:periplasmic space"/>
    <property type="evidence" value="ECO:0007669"/>
    <property type="project" value="InterPro"/>
</dbReference>
<dbReference type="Pfam" id="PF05426">
    <property type="entry name" value="Alginate_lyase"/>
    <property type="match status" value="1"/>
</dbReference>
<dbReference type="Proteomes" id="UP000231409">
    <property type="component" value="Unassembled WGS sequence"/>
</dbReference>
<sequence>MPYPAKGDDAMPSRRVSDGLPARRWLATATLAASVGVSGVYASECQVGALQAPAGYYQIPELRKNAGDYDCDTVAPHVGSLSFTSKYEGSDSARNELNEEALAAYKEASEKIRTFEKTVVAAADDYQVDGDGAAARDCVMDNLDQWASAGALLHEEVNHVGEAVRKWALAASANAYLRVKSAAPEGSLDPEQSERIEAWFRQLVDGVRNYYTDRPLRKVNNHDYWAAFAVISAAVATGDCDDWGWALAKFDEAMGQITEEGYLPKELSREDRALEYLNYAMQPLTLIAVFAEVNGESVYERYREKFRKLTGNVVAGLESPGRIAAVTGYEQITDGLYTAWGLAWMEPWQKTWGPMAGMPEFLEKHRPMKSTRLGGDISYLYRIDPTWSVGTQPLPPGDIQLRDFSG</sequence>
<evidence type="ECO:0000256" key="1">
    <source>
        <dbReference type="ARBA" id="ARBA00022729"/>
    </source>
</evidence>
<dbReference type="InterPro" id="IPR008929">
    <property type="entry name" value="Chondroitin_lyas"/>
</dbReference>
<keyword evidence="1" id="KW-0732">Signal</keyword>
<dbReference type="EMBL" id="NTFH01000001">
    <property type="protein sequence ID" value="PHQ17127.1"/>
    <property type="molecule type" value="Genomic_DNA"/>
</dbReference>
<evidence type="ECO:0000256" key="2">
    <source>
        <dbReference type="ARBA" id="ARBA00023239"/>
    </source>
</evidence>
<name>A0A2G1URJ5_9GAMM</name>
<evidence type="ECO:0000313" key="5">
    <source>
        <dbReference type="Proteomes" id="UP000231409"/>
    </source>
</evidence>
<accession>A0A2G1URJ5</accession>
<dbReference type="GO" id="GO:0045135">
    <property type="term" value="F:poly(beta-D-mannuronate) lyase activity"/>
    <property type="evidence" value="ECO:0007669"/>
    <property type="project" value="UniProtKB-EC"/>
</dbReference>
<dbReference type="AlphaFoldDB" id="A0A2G1URJ5"/>
<proteinExistence type="predicted"/>